<evidence type="ECO:0000256" key="5">
    <source>
        <dbReference type="ARBA" id="ARBA00022989"/>
    </source>
</evidence>
<name>A0AAJ2K1F8_9BACL</name>
<keyword evidence="6 8" id="KW-0472">Membrane</keyword>
<evidence type="ECO:0000256" key="7">
    <source>
        <dbReference type="SAM" id="MobiDB-lite"/>
    </source>
</evidence>
<organism evidence="10 11">
    <name type="scientific">Paenibacillus suaedae</name>
    <dbReference type="NCBI Taxonomy" id="3077233"/>
    <lineage>
        <taxon>Bacteria</taxon>
        <taxon>Bacillati</taxon>
        <taxon>Bacillota</taxon>
        <taxon>Bacilli</taxon>
        <taxon>Bacillales</taxon>
        <taxon>Paenibacillaceae</taxon>
        <taxon>Paenibacillus</taxon>
    </lineage>
</organism>
<accession>A0AAJ2K1F8</accession>
<feature type="domain" description="Major facilitator superfamily (MFS) profile" evidence="9">
    <location>
        <begin position="11"/>
        <end position="489"/>
    </location>
</feature>
<dbReference type="NCBIfam" id="TIGR00711">
    <property type="entry name" value="efflux_EmrB"/>
    <property type="match status" value="1"/>
</dbReference>
<comment type="subcellular location">
    <subcellularLocation>
        <location evidence="1">Cell membrane</location>
        <topology evidence="1">Multi-pass membrane protein</topology>
    </subcellularLocation>
</comment>
<evidence type="ECO:0000256" key="3">
    <source>
        <dbReference type="ARBA" id="ARBA00022475"/>
    </source>
</evidence>
<evidence type="ECO:0000256" key="6">
    <source>
        <dbReference type="ARBA" id="ARBA00023136"/>
    </source>
</evidence>
<feature type="transmembrane region" description="Helical" evidence="8">
    <location>
        <begin position="330"/>
        <end position="349"/>
    </location>
</feature>
<feature type="transmembrane region" description="Helical" evidence="8">
    <location>
        <begin position="46"/>
        <end position="64"/>
    </location>
</feature>
<feature type="transmembrane region" description="Helical" evidence="8">
    <location>
        <begin position="164"/>
        <end position="183"/>
    </location>
</feature>
<dbReference type="Gene3D" id="1.20.1250.20">
    <property type="entry name" value="MFS general substrate transporter like domains"/>
    <property type="match status" value="1"/>
</dbReference>
<dbReference type="InterPro" id="IPR004638">
    <property type="entry name" value="EmrB-like"/>
</dbReference>
<feature type="transmembrane region" description="Helical" evidence="8">
    <location>
        <begin position="468"/>
        <end position="486"/>
    </location>
</feature>
<sequence length="514" mass="55514">MITKESNLRMVVAGLLLGILMAAMDNTIVATAMPTIVGEMGGFNLYVWVTSAYMVATMAGMPIFGKLSDMYGRKRFYVFGLLVFLVGSALCGTADSMIQLAIYRAIQGIGGGAVMPIAFTIIFDVFPPEKRGKMTGLFGAVFGVSSVAGPLLGAYITQYIGWEWVFYINLPLGLISLWFIMQFYKEKTTTKKQRIDWGGAITLVVAIVSFMFALELGGKEYAWDSTVIISLFAIFLVFLIAFLIIETRVQEPIISFNLFKRRLFAASQGVGFFYGVSFVIATVYIPLFVQWVYGGSATDSGLVLTPMMIGSVVTSSIAGIMVAKRSYRSLMIVSGIFFIGGMFALSTISTETPRTLLTLYMVLTGLGVGFSFSLLSMSSMHGMEFHQRGAANSTASFSRSLGMTIGITLFGTIQSHMFQGRLQEVMPAGSAAMELKPETLMSGQMGELPPEVARGLTTALADSIASTFQWALIPVACALVCIALMGNARMIRGDQGQGRGGNSNEASELRAGEM</sequence>
<keyword evidence="5 8" id="KW-1133">Transmembrane helix</keyword>
<feature type="transmembrane region" description="Helical" evidence="8">
    <location>
        <begin position="355"/>
        <end position="375"/>
    </location>
</feature>
<feature type="transmembrane region" description="Helical" evidence="8">
    <location>
        <begin position="76"/>
        <end position="95"/>
    </location>
</feature>
<feature type="region of interest" description="Disordered" evidence="7">
    <location>
        <begin position="493"/>
        <end position="514"/>
    </location>
</feature>
<keyword evidence="11" id="KW-1185">Reference proteome</keyword>
<evidence type="ECO:0000313" key="10">
    <source>
        <dbReference type="EMBL" id="MDT8978444.1"/>
    </source>
</evidence>
<evidence type="ECO:0000256" key="4">
    <source>
        <dbReference type="ARBA" id="ARBA00022692"/>
    </source>
</evidence>
<evidence type="ECO:0000259" key="9">
    <source>
        <dbReference type="PROSITE" id="PS50850"/>
    </source>
</evidence>
<dbReference type="InterPro" id="IPR036259">
    <property type="entry name" value="MFS_trans_sf"/>
</dbReference>
<dbReference type="CDD" id="cd17502">
    <property type="entry name" value="MFS_Azr1_MDR_like"/>
    <property type="match status" value="1"/>
</dbReference>
<evidence type="ECO:0000256" key="1">
    <source>
        <dbReference type="ARBA" id="ARBA00004651"/>
    </source>
</evidence>
<dbReference type="FunFam" id="1.20.1720.10:FF:000004">
    <property type="entry name" value="EmrB/QacA family drug resistance transporter"/>
    <property type="match status" value="1"/>
</dbReference>
<feature type="transmembrane region" description="Helical" evidence="8">
    <location>
        <begin position="266"/>
        <end position="289"/>
    </location>
</feature>
<dbReference type="PROSITE" id="PS50850">
    <property type="entry name" value="MFS"/>
    <property type="match status" value="1"/>
</dbReference>
<dbReference type="PANTHER" id="PTHR23501">
    <property type="entry name" value="MAJOR FACILITATOR SUPERFAMILY"/>
    <property type="match status" value="1"/>
</dbReference>
<dbReference type="GO" id="GO:0022857">
    <property type="term" value="F:transmembrane transporter activity"/>
    <property type="evidence" value="ECO:0007669"/>
    <property type="project" value="InterPro"/>
</dbReference>
<evidence type="ECO:0000256" key="2">
    <source>
        <dbReference type="ARBA" id="ARBA00022448"/>
    </source>
</evidence>
<dbReference type="PANTHER" id="PTHR23501:SF170">
    <property type="entry name" value="MULTIDRUG RESISTANCE PROTEIN 3"/>
    <property type="match status" value="1"/>
</dbReference>
<dbReference type="InterPro" id="IPR011701">
    <property type="entry name" value="MFS"/>
</dbReference>
<feature type="transmembrane region" description="Helical" evidence="8">
    <location>
        <begin position="396"/>
        <end position="417"/>
    </location>
</feature>
<feature type="transmembrane region" description="Helical" evidence="8">
    <location>
        <begin position="301"/>
        <end position="323"/>
    </location>
</feature>
<keyword evidence="4 8" id="KW-0812">Transmembrane</keyword>
<keyword evidence="3" id="KW-1003">Cell membrane</keyword>
<dbReference type="EMBL" id="JAVYAA010000005">
    <property type="protein sequence ID" value="MDT8978444.1"/>
    <property type="molecule type" value="Genomic_DNA"/>
</dbReference>
<evidence type="ECO:0000256" key="8">
    <source>
        <dbReference type="SAM" id="Phobius"/>
    </source>
</evidence>
<dbReference type="AlphaFoldDB" id="A0AAJ2K1F8"/>
<protein>
    <submittedName>
        <fullName evidence="10">MDR family MFS transporter</fullName>
    </submittedName>
</protein>
<feature type="transmembrane region" description="Helical" evidence="8">
    <location>
        <begin position="226"/>
        <end position="245"/>
    </location>
</feature>
<dbReference type="InterPro" id="IPR020846">
    <property type="entry name" value="MFS_dom"/>
</dbReference>
<comment type="caution">
    <text evidence="10">The sequence shown here is derived from an EMBL/GenBank/DDBJ whole genome shotgun (WGS) entry which is preliminary data.</text>
</comment>
<dbReference type="Gene3D" id="1.20.1720.10">
    <property type="entry name" value="Multidrug resistance protein D"/>
    <property type="match status" value="1"/>
</dbReference>
<feature type="transmembrane region" description="Helical" evidence="8">
    <location>
        <begin position="101"/>
        <end position="123"/>
    </location>
</feature>
<dbReference type="Proteomes" id="UP001250538">
    <property type="component" value="Unassembled WGS sequence"/>
</dbReference>
<keyword evidence="2" id="KW-0813">Transport</keyword>
<dbReference type="Pfam" id="PF07690">
    <property type="entry name" value="MFS_1"/>
    <property type="match status" value="1"/>
</dbReference>
<proteinExistence type="predicted"/>
<dbReference type="SUPFAM" id="SSF103473">
    <property type="entry name" value="MFS general substrate transporter"/>
    <property type="match status" value="1"/>
</dbReference>
<reference evidence="11" key="1">
    <citation type="submission" date="2023-09" db="EMBL/GenBank/DDBJ databases">
        <title>Paenibacillus sp. chi10 Genome sequencing and assembly.</title>
        <authorList>
            <person name="Kim I."/>
        </authorList>
    </citation>
    <scope>NUCLEOTIDE SEQUENCE [LARGE SCALE GENOMIC DNA]</scope>
    <source>
        <strain evidence="11">chi10</strain>
    </source>
</reference>
<dbReference type="GO" id="GO:0005886">
    <property type="term" value="C:plasma membrane"/>
    <property type="evidence" value="ECO:0007669"/>
    <property type="project" value="UniProtKB-SubCell"/>
</dbReference>
<dbReference type="RefSeq" id="WP_315746454.1">
    <property type="nucleotide sequence ID" value="NZ_JAVYAA010000005.1"/>
</dbReference>
<gene>
    <name evidence="10" type="ORF">RQP50_19630</name>
</gene>
<evidence type="ECO:0000313" key="11">
    <source>
        <dbReference type="Proteomes" id="UP001250538"/>
    </source>
</evidence>
<feature type="transmembrane region" description="Helical" evidence="8">
    <location>
        <begin position="135"/>
        <end position="158"/>
    </location>
</feature>
<feature type="transmembrane region" description="Helical" evidence="8">
    <location>
        <begin position="195"/>
        <end position="214"/>
    </location>
</feature>